<dbReference type="EMBL" id="CAJVPU010005523">
    <property type="protein sequence ID" value="CAG8548772.1"/>
    <property type="molecule type" value="Genomic_DNA"/>
</dbReference>
<comment type="caution">
    <text evidence="1">The sequence shown here is derived from an EMBL/GenBank/DDBJ whole genome shotgun (WGS) entry which is preliminary data.</text>
</comment>
<accession>A0ACA9LVL8</accession>
<feature type="non-terminal residue" evidence="1">
    <location>
        <position position="1"/>
    </location>
</feature>
<keyword evidence="2" id="KW-1185">Reference proteome</keyword>
<evidence type="ECO:0000313" key="2">
    <source>
        <dbReference type="Proteomes" id="UP000789702"/>
    </source>
</evidence>
<dbReference type="Proteomes" id="UP000789702">
    <property type="component" value="Unassembled WGS sequence"/>
</dbReference>
<proteinExistence type="predicted"/>
<sequence length="43" mass="4757">LVNTNVLAECSGLVVAANKLGVKNDKNNIFIHYQNLQDKQCLI</sequence>
<protein>
    <submittedName>
        <fullName evidence="1">3726_t:CDS:1</fullName>
    </submittedName>
</protein>
<gene>
    <name evidence="1" type="ORF">DHETER_LOCUS5131</name>
</gene>
<reference evidence="1" key="1">
    <citation type="submission" date="2021-06" db="EMBL/GenBank/DDBJ databases">
        <authorList>
            <person name="Kallberg Y."/>
            <person name="Tangrot J."/>
            <person name="Rosling A."/>
        </authorList>
    </citation>
    <scope>NUCLEOTIDE SEQUENCE</scope>
    <source>
        <strain evidence="1">IL203A</strain>
    </source>
</reference>
<organism evidence="1 2">
    <name type="scientific">Dentiscutata heterogama</name>
    <dbReference type="NCBI Taxonomy" id="1316150"/>
    <lineage>
        <taxon>Eukaryota</taxon>
        <taxon>Fungi</taxon>
        <taxon>Fungi incertae sedis</taxon>
        <taxon>Mucoromycota</taxon>
        <taxon>Glomeromycotina</taxon>
        <taxon>Glomeromycetes</taxon>
        <taxon>Diversisporales</taxon>
        <taxon>Gigasporaceae</taxon>
        <taxon>Dentiscutata</taxon>
    </lineage>
</organism>
<evidence type="ECO:0000313" key="1">
    <source>
        <dbReference type="EMBL" id="CAG8548772.1"/>
    </source>
</evidence>
<name>A0ACA9LVL8_9GLOM</name>